<evidence type="ECO:0000256" key="2">
    <source>
        <dbReference type="ARBA" id="ARBA00022723"/>
    </source>
</evidence>
<dbReference type="Proteomes" id="UP000835206">
    <property type="component" value="Chromosome 3"/>
</dbReference>
<dbReference type="Pfam" id="PF07731">
    <property type="entry name" value="Cu-oxidase_2"/>
    <property type="match status" value="1"/>
</dbReference>
<dbReference type="InterPro" id="IPR011706">
    <property type="entry name" value="Cu-oxidase_C"/>
</dbReference>
<dbReference type="PANTHER" id="PTHR11709:SF232">
    <property type="entry name" value="STRAW, ISOFORM G"/>
    <property type="match status" value="1"/>
</dbReference>
<evidence type="ECO:0000259" key="5">
    <source>
        <dbReference type="Pfam" id="PF07731"/>
    </source>
</evidence>
<dbReference type="GO" id="GO:0006826">
    <property type="term" value="P:iron ion transport"/>
    <property type="evidence" value="ECO:0007669"/>
    <property type="project" value="TreeGrafter"/>
</dbReference>
<dbReference type="RefSeq" id="XP_003394143.1">
    <property type="nucleotide sequence ID" value="XM_003394095.3"/>
</dbReference>
<sequence>MTLVNFFNILQNVTKFYAFCILLLFHVQLSYSNPYWGWADDYGPNSSSIVLSSPEECARNCTDIEEPRNCYYSFNIEFYTTVGPACNVESQRFQCILGDGYEKTLIPINRQLPGPLIKVCLNDRVIVDVRNAASGNEVTIHWHGIFQNGFQYYDGVPYVTQCPIPSSSSFRYDFIAQNSGTHFYHSHMWTHMLDGQYGGLIVRDPPSRDPHYQSYDIDEIIIFLSDWMHVLSLERYPGSYRRDPGQAAQNILINGLGNWTDPVTGRTTNSPITEYTVRSGERHRIRMINSFSTVCLAELRIEGHQLVIIAQDGANVQPRTVDKIISSSGERVDFILTANQSVDSYWIQVRGLGECNETGVQQLAILKYEGGPNWPTRPSPTYNDTIDGVIYNPLSGQDCNTDNTENGICVNQLEAFETDDDLLKVEPDERHILPFFFYNYTQYGDRTLFVADMYRSYFTANDYSQLLSTFGNISYETPAAPLLTQRSSYQTVCKKNVQNDCTEPCTCSQIIHTRLNNVVELVIYDEIPLDGLYHPFHLHGYEFRVFSMGDFGDNRNVSTADIDEVIEQHTERLQNGEYTNPPGKDTVKIPMGGYAIVRFKADNPGWWLLHCHFTWHHITGMELVIHVGDREDLPPVPLNFPVCNNWRPALHTLNDFYGFRYPQV</sequence>
<dbReference type="InterPro" id="IPR033138">
    <property type="entry name" value="Cu_oxidase_CS"/>
</dbReference>
<dbReference type="FunFam" id="2.60.40.420:FF:000045">
    <property type="entry name" value="Laccase 2"/>
    <property type="match status" value="1"/>
</dbReference>
<accession>A0A9B0BW24</accession>
<dbReference type="InterPro" id="IPR002355">
    <property type="entry name" value="Cu_oxidase_Cu_BS"/>
</dbReference>
<dbReference type="InterPro" id="IPR045087">
    <property type="entry name" value="Cu-oxidase_fam"/>
</dbReference>
<dbReference type="PROSITE" id="PS00079">
    <property type="entry name" value="MULTICOPPER_OXIDASE1"/>
    <property type="match status" value="1"/>
</dbReference>
<proteinExistence type="inferred from homology"/>
<feature type="domain" description="Plastocyanin-like" evidence="6">
    <location>
        <begin position="97"/>
        <end position="206"/>
    </location>
</feature>
<keyword evidence="3" id="KW-0560">Oxidoreductase</keyword>
<keyword evidence="7" id="KW-1185">Reference proteome</keyword>
<dbReference type="Pfam" id="PF07732">
    <property type="entry name" value="Cu-oxidase_3"/>
    <property type="match status" value="1"/>
</dbReference>
<dbReference type="GO" id="GO:0005507">
    <property type="term" value="F:copper ion binding"/>
    <property type="evidence" value="ECO:0007669"/>
    <property type="project" value="InterPro"/>
</dbReference>
<dbReference type="Gene3D" id="2.60.40.420">
    <property type="entry name" value="Cupredoxins - blue copper proteins"/>
    <property type="match status" value="3"/>
</dbReference>
<evidence type="ECO:0000313" key="8">
    <source>
        <dbReference type="RefSeq" id="XP_003394143.1"/>
    </source>
</evidence>
<protein>
    <submittedName>
        <fullName evidence="8">Laccase-1</fullName>
    </submittedName>
</protein>
<dbReference type="CDD" id="cd13858">
    <property type="entry name" value="CuRO_1_tcLCC2_insect_like"/>
    <property type="match status" value="1"/>
</dbReference>
<dbReference type="InterPro" id="IPR011707">
    <property type="entry name" value="Cu-oxidase-like_N"/>
</dbReference>
<dbReference type="PANTHER" id="PTHR11709">
    <property type="entry name" value="MULTI-COPPER OXIDASE"/>
    <property type="match status" value="1"/>
</dbReference>
<feature type="domain" description="Plastocyanin-like" evidence="4">
    <location>
        <begin position="219"/>
        <end position="370"/>
    </location>
</feature>
<comment type="similarity">
    <text evidence="1">Belongs to the multicopper oxidase family.</text>
</comment>
<gene>
    <name evidence="8" type="primary">LOC100644713</name>
</gene>
<evidence type="ECO:0000256" key="3">
    <source>
        <dbReference type="ARBA" id="ARBA00023002"/>
    </source>
</evidence>
<dbReference type="Pfam" id="PF00394">
    <property type="entry name" value="Cu-oxidase"/>
    <property type="match status" value="1"/>
</dbReference>
<dbReference type="AlphaFoldDB" id="A0A9B0BW24"/>
<evidence type="ECO:0000259" key="6">
    <source>
        <dbReference type="Pfam" id="PF07732"/>
    </source>
</evidence>
<dbReference type="GO" id="GO:0016491">
    <property type="term" value="F:oxidoreductase activity"/>
    <property type="evidence" value="ECO:0007669"/>
    <property type="project" value="UniProtKB-KW"/>
</dbReference>
<dbReference type="GO" id="GO:0005886">
    <property type="term" value="C:plasma membrane"/>
    <property type="evidence" value="ECO:0007669"/>
    <property type="project" value="TreeGrafter"/>
</dbReference>
<dbReference type="CDD" id="cd13905">
    <property type="entry name" value="CuRO_3_tcLLC2_insect_like"/>
    <property type="match status" value="1"/>
</dbReference>
<dbReference type="SUPFAM" id="SSF49503">
    <property type="entry name" value="Cupredoxins"/>
    <property type="match status" value="3"/>
</dbReference>
<dbReference type="KEGG" id="bter:100644713"/>
<dbReference type="InterPro" id="IPR008972">
    <property type="entry name" value="Cupredoxin"/>
</dbReference>
<evidence type="ECO:0000256" key="1">
    <source>
        <dbReference type="ARBA" id="ARBA00010609"/>
    </source>
</evidence>
<organism evidence="7 8">
    <name type="scientific">Bombus terrestris</name>
    <name type="common">Buff-tailed bumblebee</name>
    <name type="synonym">Apis terrestris</name>
    <dbReference type="NCBI Taxonomy" id="30195"/>
    <lineage>
        <taxon>Eukaryota</taxon>
        <taxon>Metazoa</taxon>
        <taxon>Ecdysozoa</taxon>
        <taxon>Arthropoda</taxon>
        <taxon>Hexapoda</taxon>
        <taxon>Insecta</taxon>
        <taxon>Pterygota</taxon>
        <taxon>Neoptera</taxon>
        <taxon>Endopterygota</taxon>
        <taxon>Hymenoptera</taxon>
        <taxon>Apocrita</taxon>
        <taxon>Aculeata</taxon>
        <taxon>Apoidea</taxon>
        <taxon>Anthophila</taxon>
        <taxon>Apidae</taxon>
        <taxon>Bombus</taxon>
        <taxon>Bombus</taxon>
    </lineage>
</organism>
<dbReference type="OrthoDB" id="2121828at2759"/>
<dbReference type="InterPro" id="IPR001117">
    <property type="entry name" value="Cu-oxidase_2nd"/>
</dbReference>
<keyword evidence="2" id="KW-0479">Metal-binding</keyword>
<feature type="domain" description="Plastocyanin-like" evidence="5">
    <location>
        <begin position="494"/>
        <end position="628"/>
    </location>
</feature>
<dbReference type="GeneID" id="100644713"/>
<evidence type="ECO:0000313" key="7">
    <source>
        <dbReference type="Proteomes" id="UP000835206"/>
    </source>
</evidence>
<dbReference type="PROSITE" id="PS00080">
    <property type="entry name" value="MULTICOPPER_OXIDASE2"/>
    <property type="match status" value="1"/>
</dbReference>
<reference evidence="8" key="1">
    <citation type="submission" date="2025-08" db="UniProtKB">
        <authorList>
            <consortium name="RefSeq"/>
        </authorList>
    </citation>
    <scope>IDENTIFICATION</scope>
</reference>
<name>A0A9B0BW24_BOMTE</name>
<dbReference type="CDD" id="cd13884">
    <property type="entry name" value="CuRO_2_tcLCC_insect_like"/>
    <property type="match status" value="1"/>
</dbReference>
<evidence type="ECO:0000259" key="4">
    <source>
        <dbReference type="Pfam" id="PF00394"/>
    </source>
</evidence>